<dbReference type="InterPro" id="IPR043502">
    <property type="entry name" value="DNA/RNA_pol_sf"/>
</dbReference>
<evidence type="ECO:0000256" key="1">
    <source>
        <dbReference type="ARBA" id="ARBA00022750"/>
    </source>
</evidence>
<dbReference type="InterPro" id="IPR001584">
    <property type="entry name" value="Integrase_cat-core"/>
</dbReference>
<name>A0A6G0WXQ1_9STRA</name>
<keyword evidence="5" id="KW-1185">Reference proteome</keyword>
<evidence type="ECO:0000259" key="3">
    <source>
        <dbReference type="PROSITE" id="PS50994"/>
    </source>
</evidence>
<feature type="domain" description="Integrase catalytic" evidence="3">
    <location>
        <begin position="410"/>
        <end position="563"/>
    </location>
</feature>
<dbReference type="Pfam" id="PF07727">
    <property type="entry name" value="RVT_2"/>
    <property type="match status" value="1"/>
</dbReference>
<dbReference type="GO" id="GO:0003676">
    <property type="term" value="F:nucleic acid binding"/>
    <property type="evidence" value="ECO:0007669"/>
    <property type="project" value="InterPro"/>
</dbReference>
<dbReference type="SUPFAM" id="SSF56672">
    <property type="entry name" value="DNA/RNA polymerases"/>
    <property type="match status" value="1"/>
</dbReference>
<dbReference type="VEuPathDB" id="FungiDB:AeMF1_013503"/>
<gene>
    <name evidence="4" type="ORF">Ae201684_010644</name>
</gene>
<evidence type="ECO:0000313" key="5">
    <source>
        <dbReference type="Proteomes" id="UP000481153"/>
    </source>
</evidence>
<dbReference type="GO" id="GO:0015074">
    <property type="term" value="P:DNA integration"/>
    <property type="evidence" value="ECO:0007669"/>
    <property type="project" value="InterPro"/>
</dbReference>
<dbReference type="Pfam" id="PF13976">
    <property type="entry name" value="gag_pre-integrs"/>
    <property type="match status" value="1"/>
</dbReference>
<feature type="region of interest" description="Disordered" evidence="2">
    <location>
        <begin position="160"/>
        <end position="202"/>
    </location>
</feature>
<feature type="compositionally biased region" description="Basic and acidic residues" evidence="2">
    <location>
        <begin position="160"/>
        <end position="183"/>
    </location>
</feature>
<dbReference type="AlphaFoldDB" id="A0A6G0WXQ1"/>
<dbReference type="InterPro" id="IPR036397">
    <property type="entry name" value="RNaseH_sf"/>
</dbReference>
<protein>
    <recommendedName>
        <fullName evidence="3">Integrase catalytic domain-containing protein</fullName>
    </recommendedName>
</protein>
<keyword evidence="1" id="KW-0064">Aspartyl protease</keyword>
<feature type="compositionally biased region" description="Basic residues" evidence="2">
    <location>
        <begin position="94"/>
        <end position="103"/>
    </location>
</feature>
<feature type="region of interest" description="Disordered" evidence="2">
    <location>
        <begin position="683"/>
        <end position="705"/>
    </location>
</feature>
<feature type="compositionally biased region" description="Basic and acidic residues" evidence="2">
    <location>
        <begin position="104"/>
        <end position="117"/>
    </location>
</feature>
<dbReference type="PANTHER" id="PTHR11439">
    <property type="entry name" value="GAG-POL-RELATED RETROTRANSPOSON"/>
    <property type="match status" value="1"/>
</dbReference>
<proteinExistence type="predicted"/>
<comment type="caution">
    <text evidence="4">The sequence shown here is derived from an EMBL/GenBank/DDBJ whole genome shotgun (WGS) entry which is preliminary data.</text>
</comment>
<sequence length="1226" mass="140124">MVREDKTPAEMWQTLIDNYEKKEWSNTIYVLRRLCELKYDTNESETVEWILVTLPNDGPDNFNAFINHLKPTPNQEIGLKTLISALLNEEEKRKERKRSRSYHHSRERDHKKPKENRSSYANITHEINALTTKLSTIKNVRKSDGKWCFICRKTSDHVAQDHDDFDPNFRDKEGKGARPKDYSTSKASFTKTPLRKPLAGSNDDEVNYKINAVSDGTQNGHETHWTLDNCATGHVTGLRHYVVDCDGNANLILQNGQQIKGCSGTAHVQLMDGKRSSTLTLDNVAFEPNIYKNLISHIQLLTMGYRLVKQDLEEAIYVRKDEPRTLVFKLLNGMYVLQQTKSNQVNAVKTDDKLMRWHNKLNHAGFDQVAKIIKPIMNHDEDSTTSQHKCEGCMQGQAKRVSYRNQNHFVAPKPLESLSADLCGPITPKTIHGQKYTSVFTDHASRFIFARLLKSKDEAVLHLDELTSELDNQRRDSRISNIYSDGGGEYTKVYQRAPPPEENHLAEKTNEYLFNKVRVYMTMSGLPAQLWGYALDHVVYVYNNTPQELLNQRTPYEVLFAKPSRLHMLKTFRCLAYMYVPKSERASKLSNPAVPCVFVGYAKDKLGYLLYNPKKRTIQTSRSVKFDETKLRNANMFLDQDFKAGCLVIPSHDSTGKLALDDEIYKARFTTDQEEAPILESTDKFDGDSAAPNTQSGKRVATRKSARTIKKPKIYEVNSVSNKIVEPQTFRDVDKSEYRRDWIEATNTEYQAMLHNSVWELVPLPADRKALKCKWVWKAKYDADGSLERFKARLCPKGYLQIAGVDFTDTYAPVLRLDSLRLLCALVATLDLETAQLDVKTAFLNGDLDEDIYMEQPERYQVEGKTHLVCKLNKSIYGLKQAPRQWNKKLNDHLASIGFKRCNKEQSIYVMVNNEARSITYLAVYVDDIVIGTRCKKALDAVRGDLTRTFEMSDKGELNYLLGMRIERDRSAQLLVKYHMQGCDSEPTPQVQGLPADVRPNDNANNLPYRSLTGAFQYLVTATRPDIAYAVRFLSSHNHDYNTSHWRMAKRVLKYLQGTKHLGIKYDEGASARPKAFSDAVFANDKQDSKSITGSVITMGGGAITYMSKKQSLVGQSTTEVEYIAAAETAKNLIWLHELLHEMKVKIDLPIEMFVDNQSAIQVARAAATHSRTKHIRLRFHFLKELVAENVVCLQYTSTKDQIADIFTKVQTREMFEAHRARLCMC</sequence>
<accession>A0A6G0WXQ1</accession>
<dbReference type="InterPro" id="IPR013103">
    <property type="entry name" value="RVT_2"/>
</dbReference>
<dbReference type="PROSITE" id="PS50994">
    <property type="entry name" value="INTEGRASE"/>
    <property type="match status" value="1"/>
</dbReference>
<dbReference type="PANTHER" id="PTHR11439:SF440">
    <property type="entry name" value="INTEGRASE CATALYTIC DOMAIN-CONTAINING PROTEIN"/>
    <property type="match status" value="1"/>
</dbReference>
<dbReference type="SUPFAM" id="SSF53098">
    <property type="entry name" value="Ribonuclease H-like"/>
    <property type="match status" value="1"/>
</dbReference>
<feature type="region of interest" description="Disordered" evidence="2">
    <location>
        <begin position="93"/>
        <end position="122"/>
    </location>
</feature>
<dbReference type="InterPro" id="IPR025724">
    <property type="entry name" value="GAG-pre-integrase_dom"/>
</dbReference>
<dbReference type="VEuPathDB" id="FungiDB:AeMF1_013502"/>
<dbReference type="EMBL" id="VJMJ01000135">
    <property type="protein sequence ID" value="KAF0732359.1"/>
    <property type="molecule type" value="Genomic_DNA"/>
</dbReference>
<dbReference type="InterPro" id="IPR012337">
    <property type="entry name" value="RNaseH-like_sf"/>
</dbReference>
<dbReference type="InterPro" id="IPR054722">
    <property type="entry name" value="PolX-like_BBD"/>
</dbReference>
<dbReference type="Gene3D" id="3.30.420.10">
    <property type="entry name" value="Ribonuclease H-like superfamily/Ribonuclease H"/>
    <property type="match status" value="1"/>
</dbReference>
<evidence type="ECO:0000256" key="2">
    <source>
        <dbReference type="SAM" id="MobiDB-lite"/>
    </source>
</evidence>
<reference evidence="4 5" key="1">
    <citation type="submission" date="2019-07" db="EMBL/GenBank/DDBJ databases">
        <title>Genomics analysis of Aphanomyces spp. identifies a new class of oomycete effector associated with host adaptation.</title>
        <authorList>
            <person name="Gaulin E."/>
        </authorList>
    </citation>
    <scope>NUCLEOTIDE SEQUENCE [LARGE SCALE GENOMIC DNA]</scope>
    <source>
        <strain evidence="4 5">ATCC 201684</strain>
    </source>
</reference>
<organism evidence="4 5">
    <name type="scientific">Aphanomyces euteiches</name>
    <dbReference type="NCBI Taxonomy" id="100861"/>
    <lineage>
        <taxon>Eukaryota</taxon>
        <taxon>Sar</taxon>
        <taxon>Stramenopiles</taxon>
        <taxon>Oomycota</taxon>
        <taxon>Saprolegniomycetes</taxon>
        <taxon>Saprolegniales</taxon>
        <taxon>Verrucalvaceae</taxon>
        <taxon>Aphanomyces</taxon>
    </lineage>
</organism>
<dbReference type="Pfam" id="PF22936">
    <property type="entry name" value="Pol_BBD"/>
    <property type="match status" value="1"/>
</dbReference>
<keyword evidence="1" id="KW-0645">Protease</keyword>
<dbReference type="CDD" id="cd09272">
    <property type="entry name" value="RNase_HI_RT_Ty1"/>
    <property type="match status" value="1"/>
</dbReference>
<evidence type="ECO:0000313" key="4">
    <source>
        <dbReference type="EMBL" id="KAF0732359.1"/>
    </source>
</evidence>
<dbReference type="GO" id="GO:0004190">
    <property type="term" value="F:aspartic-type endopeptidase activity"/>
    <property type="evidence" value="ECO:0007669"/>
    <property type="project" value="UniProtKB-KW"/>
</dbReference>
<dbReference type="Pfam" id="PF25597">
    <property type="entry name" value="SH3_retrovirus"/>
    <property type="match status" value="1"/>
</dbReference>
<dbReference type="InterPro" id="IPR057670">
    <property type="entry name" value="SH3_retrovirus"/>
</dbReference>
<dbReference type="Proteomes" id="UP000481153">
    <property type="component" value="Unassembled WGS sequence"/>
</dbReference>
<keyword evidence="1" id="KW-0378">Hydrolase</keyword>